<evidence type="ECO:0000313" key="3">
    <source>
        <dbReference type="Proteomes" id="UP000270471"/>
    </source>
</evidence>
<name>A0A3M0HUD2_9ACTN</name>
<feature type="region of interest" description="Disordered" evidence="1">
    <location>
        <begin position="61"/>
        <end position="97"/>
    </location>
</feature>
<reference evidence="2 3" key="1">
    <citation type="submission" date="2017-11" db="EMBL/GenBank/DDBJ databases">
        <title>Draft genome of actinobacteria isolated from guarana (Paullinia cupana (Mart.) Ducke.</title>
        <authorList>
            <person name="Siqueira K.A."/>
            <person name="Liotti R.G."/>
            <person name="Mendes T.A.O."/>
            <person name="Soares M.A."/>
        </authorList>
    </citation>
    <scope>NUCLEOTIDE SEQUENCE [LARGE SCALE GENOMIC DNA]</scope>
    <source>
        <strain evidence="2 3">193</strain>
    </source>
</reference>
<evidence type="ECO:0000256" key="1">
    <source>
        <dbReference type="SAM" id="MobiDB-lite"/>
    </source>
</evidence>
<accession>A0A3M0HUD2</accession>
<keyword evidence="3" id="KW-1185">Reference proteome</keyword>
<feature type="compositionally biased region" description="Low complexity" evidence="1">
    <location>
        <begin position="71"/>
        <end position="88"/>
    </location>
</feature>
<dbReference type="EMBL" id="PENI01000053">
    <property type="protein sequence ID" value="RMB79810.1"/>
    <property type="molecule type" value="Genomic_DNA"/>
</dbReference>
<dbReference type="InterPro" id="IPR029052">
    <property type="entry name" value="Metallo-depent_PP-like"/>
</dbReference>
<organism evidence="2 3">
    <name type="scientific">Streptomyces shenzhenensis</name>
    <dbReference type="NCBI Taxonomy" id="943815"/>
    <lineage>
        <taxon>Bacteria</taxon>
        <taxon>Bacillati</taxon>
        <taxon>Actinomycetota</taxon>
        <taxon>Actinomycetes</taxon>
        <taxon>Kitasatosporales</taxon>
        <taxon>Streptomycetaceae</taxon>
        <taxon>Streptomyces</taxon>
    </lineage>
</organism>
<gene>
    <name evidence="2" type="ORF">CTZ28_43695</name>
</gene>
<dbReference type="AlphaFoldDB" id="A0A3M0HUD2"/>
<proteinExistence type="predicted"/>
<dbReference type="Proteomes" id="UP000270471">
    <property type="component" value="Unassembled WGS sequence"/>
</dbReference>
<dbReference type="SUPFAM" id="SSF56300">
    <property type="entry name" value="Metallo-dependent phosphatases"/>
    <property type="match status" value="1"/>
</dbReference>
<protein>
    <submittedName>
        <fullName evidence="2">Uncharacterized protein</fullName>
    </submittedName>
</protein>
<evidence type="ECO:0000313" key="2">
    <source>
        <dbReference type="EMBL" id="RMB79810.1"/>
    </source>
</evidence>
<comment type="caution">
    <text evidence="2">The sequence shown here is derived from an EMBL/GenBank/DDBJ whole genome shotgun (WGS) entry which is preliminary data.</text>
</comment>
<sequence length="97" mass="10067">MPTPIDLPARPEPPVSDDGSLLATAAVRRIRATRPDLIVRNGDITDRGLPQALAPARQVRRLPANGARSHPASVAPGSSCSPAPSGRCAGRRGTSSR</sequence>